<comment type="caution">
    <text evidence="3">The sequence shown here is derived from an EMBL/GenBank/DDBJ whole genome shotgun (WGS) entry which is preliminary data.</text>
</comment>
<keyword evidence="4" id="KW-1185">Reference proteome</keyword>
<evidence type="ECO:0000256" key="1">
    <source>
        <dbReference type="SAM" id="MobiDB-lite"/>
    </source>
</evidence>
<name>A0A3A8APE9_9HYPH</name>
<gene>
    <name evidence="3" type="ORF">DEM25_007250</name>
</gene>
<accession>A0A3A8APE9</accession>
<dbReference type="RefSeq" id="WP_109765626.1">
    <property type="nucleotide sequence ID" value="NZ_QFWV02000004.1"/>
</dbReference>
<proteinExistence type="predicted"/>
<reference evidence="3 4" key="1">
    <citation type="journal article" date="2018" name="Int. J. Syst. Bacteriol.">
        <title>Oceaniradius stylonemae gen. nov., sp. nov., isolated from a red alga, Stylonema cornu-cervi.</title>
        <authorList>
            <person name="Jeong S."/>
        </authorList>
    </citation>
    <scope>NUCLEOTIDE SEQUENCE [LARGE SCALE GENOMIC DNA]</scope>
    <source>
        <strain evidence="3 4">StC1</strain>
    </source>
</reference>
<evidence type="ECO:0000313" key="3">
    <source>
        <dbReference type="EMBL" id="RKF07571.1"/>
    </source>
</evidence>
<keyword evidence="2" id="KW-0472">Membrane</keyword>
<dbReference type="EMBL" id="QFWV02000004">
    <property type="protein sequence ID" value="RKF07571.1"/>
    <property type="molecule type" value="Genomic_DNA"/>
</dbReference>
<dbReference type="AlphaFoldDB" id="A0A3A8APE9"/>
<evidence type="ECO:0000313" key="4">
    <source>
        <dbReference type="Proteomes" id="UP000246132"/>
    </source>
</evidence>
<keyword evidence="2" id="KW-0812">Transmembrane</keyword>
<evidence type="ECO:0008006" key="5">
    <source>
        <dbReference type="Google" id="ProtNLM"/>
    </source>
</evidence>
<feature type="transmembrane region" description="Helical" evidence="2">
    <location>
        <begin position="57"/>
        <end position="81"/>
    </location>
</feature>
<evidence type="ECO:0000256" key="2">
    <source>
        <dbReference type="SAM" id="Phobius"/>
    </source>
</evidence>
<feature type="region of interest" description="Disordered" evidence="1">
    <location>
        <begin position="16"/>
        <end position="52"/>
    </location>
</feature>
<keyword evidence="2" id="KW-1133">Transmembrane helix</keyword>
<organism evidence="3 4">
    <name type="scientific">Oceaniradius stylonematis</name>
    <dbReference type="NCBI Taxonomy" id="2184161"/>
    <lineage>
        <taxon>Bacteria</taxon>
        <taxon>Pseudomonadati</taxon>
        <taxon>Pseudomonadota</taxon>
        <taxon>Alphaproteobacteria</taxon>
        <taxon>Hyphomicrobiales</taxon>
        <taxon>Ahrensiaceae</taxon>
        <taxon>Oceaniradius</taxon>
    </lineage>
</organism>
<dbReference type="Proteomes" id="UP000246132">
    <property type="component" value="Unassembled WGS sequence"/>
</dbReference>
<sequence>MIPSGDDIVDVQFETVGPAAPTARKPRRPADPAPDRGLGLFRTAERRPAGPRKPMPLPMFAFIATLSACASFYVAGGHALFAATAAITKPVTPSGIVLEDTATRIDTSGGRAVFVIHATIANALDVAGIVPPVAITFERSDGAGSVTHTITRGERLAPGERMAFTTRVPAGDYAGTEPRIALVTRR</sequence>
<protein>
    <recommendedName>
        <fullName evidence="5">DUF3426 domain-containing protein</fullName>
    </recommendedName>
</protein>